<keyword evidence="4" id="KW-0808">Transferase</keyword>
<dbReference type="InterPro" id="IPR005467">
    <property type="entry name" value="His_kinase_dom"/>
</dbReference>
<keyword evidence="6" id="KW-0418">Kinase</keyword>
<dbReference type="STRING" id="930128.SAMN05192532_101166"/>
<evidence type="ECO:0000313" key="10">
    <source>
        <dbReference type="EMBL" id="SFE29452.1"/>
    </source>
</evidence>
<keyword evidence="7" id="KW-0067">ATP-binding</keyword>
<dbReference type="OrthoDB" id="9815750at2"/>
<dbReference type="PANTHER" id="PTHR43065">
    <property type="entry name" value="SENSOR HISTIDINE KINASE"/>
    <property type="match status" value="1"/>
</dbReference>
<reference evidence="10 11" key="1">
    <citation type="submission" date="2016-10" db="EMBL/GenBank/DDBJ databases">
        <authorList>
            <person name="de Groot N.N."/>
        </authorList>
    </citation>
    <scope>NUCLEOTIDE SEQUENCE [LARGE SCALE GENOMIC DNA]</scope>
    <source>
        <strain evidence="10 11">DSM 23995</strain>
    </source>
</reference>
<keyword evidence="11" id="KW-1185">Reference proteome</keyword>
<evidence type="ECO:0000256" key="5">
    <source>
        <dbReference type="ARBA" id="ARBA00022741"/>
    </source>
</evidence>
<evidence type="ECO:0000259" key="9">
    <source>
        <dbReference type="PROSITE" id="PS50109"/>
    </source>
</evidence>
<dbReference type="AlphaFoldDB" id="A0A1I1ZCY8"/>
<evidence type="ECO:0000256" key="7">
    <source>
        <dbReference type="ARBA" id="ARBA00022840"/>
    </source>
</evidence>
<dbReference type="Proteomes" id="UP000199516">
    <property type="component" value="Unassembled WGS sequence"/>
</dbReference>
<feature type="domain" description="Histidine kinase" evidence="9">
    <location>
        <begin position="1"/>
        <end position="66"/>
    </location>
</feature>
<dbReference type="GO" id="GO:0000160">
    <property type="term" value="P:phosphorelay signal transduction system"/>
    <property type="evidence" value="ECO:0007669"/>
    <property type="project" value="UniProtKB-KW"/>
</dbReference>
<evidence type="ECO:0000256" key="2">
    <source>
        <dbReference type="ARBA" id="ARBA00012438"/>
    </source>
</evidence>
<dbReference type="InterPro" id="IPR004358">
    <property type="entry name" value="Sig_transdc_His_kin-like_C"/>
</dbReference>
<dbReference type="PROSITE" id="PS50109">
    <property type="entry name" value="HIS_KIN"/>
    <property type="match status" value="1"/>
</dbReference>
<dbReference type="SUPFAM" id="SSF55874">
    <property type="entry name" value="ATPase domain of HSP90 chaperone/DNA topoisomerase II/histidine kinase"/>
    <property type="match status" value="1"/>
</dbReference>
<name>A0A1I1ZCY8_9BACI</name>
<dbReference type="PRINTS" id="PR00344">
    <property type="entry name" value="BCTRLSENSOR"/>
</dbReference>
<dbReference type="Gene3D" id="3.30.565.10">
    <property type="entry name" value="Histidine kinase-like ATPase, C-terminal domain"/>
    <property type="match status" value="1"/>
</dbReference>
<keyword evidence="8" id="KW-0902">Two-component regulatory system</keyword>
<protein>
    <recommendedName>
        <fullName evidence="2">histidine kinase</fullName>
        <ecNumber evidence="2">2.7.13.3</ecNumber>
    </recommendedName>
</protein>
<evidence type="ECO:0000256" key="3">
    <source>
        <dbReference type="ARBA" id="ARBA00022553"/>
    </source>
</evidence>
<organism evidence="10 11">
    <name type="scientific">Alteribacillus iranensis</name>
    <dbReference type="NCBI Taxonomy" id="930128"/>
    <lineage>
        <taxon>Bacteria</taxon>
        <taxon>Bacillati</taxon>
        <taxon>Bacillota</taxon>
        <taxon>Bacilli</taxon>
        <taxon>Bacillales</taxon>
        <taxon>Bacillaceae</taxon>
        <taxon>Alteribacillus</taxon>
    </lineage>
</organism>
<proteinExistence type="predicted"/>
<dbReference type="EC" id="2.7.13.3" evidence="2"/>
<evidence type="ECO:0000256" key="8">
    <source>
        <dbReference type="ARBA" id="ARBA00023012"/>
    </source>
</evidence>
<dbReference type="InterPro" id="IPR003594">
    <property type="entry name" value="HATPase_dom"/>
</dbReference>
<evidence type="ECO:0000256" key="1">
    <source>
        <dbReference type="ARBA" id="ARBA00000085"/>
    </source>
</evidence>
<dbReference type="PANTHER" id="PTHR43065:SF10">
    <property type="entry name" value="PEROXIDE STRESS-ACTIVATED HISTIDINE KINASE MAK3"/>
    <property type="match status" value="1"/>
</dbReference>
<sequence>MSDNGQGIPQDVLESLGKPFYTTKEKGTGVGIPLCKKIMEEHDGIFNIESSTGEGTVITVAFPLSDKEA</sequence>
<gene>
    <name evidence="10" type="ORF">SAMN05192532_101166</name>
</gene>
<evidence type="ECO:0000256" key="4">
    <source>
        <dbReference type="ARBA" id="ARBA00022679"/>
    </source>
</evidence>
<comment type="catalytic activity">
    <reaction evidence="1">
        <text>ATP + protein L-histidine = ADP + protein N-phospho-L-histidine.</text>
        <dbReference type="EC" id="2.7.13.3"/>
    </reaction>
</comment>
<keyword evidence="3" id="KW-0597">Phosphoprotein</keyword>
<evidence type="ECO:0000313" key="11">
    <source>
        <dbReference type="Proteomes" id="UP000199516"/>
    </source>
</evidence>
<dbReference type="Pfam" id="PF02518">
    <property type="entry name" value="HATPase_c"/>
    <property type="match status" value="1"/>
</dbReference>
<accession>A0A1I1ZCY8</accession>
<dbReference type="GO" id="GO:0004673">
    <property type="term" value="F:protein histidine kinase activity"/>
    <property type="evidence" value="ECO:0007669"/>
    <property type="project" value="UniProtKB-EC"/>
</dbReference>
<evidence type="ECO:0000256" key="6">
    <source>
        <dbReference type="ARBA" id="ARBA00022777"/>
    </source>
</evidence>
<keyword evidence="5" id="KW-0547">Nucleotide-binding</keyword>
<dbReference type="GO" id="GO:0005524">
    <property type="term" value="F:ATP binding"/>
    <property type="evidence" value="ECO:0007669"/>
    <property type="project" value="UniProtKB-KW"/>
</dbReference>
<dbReference type="InterPro" id="IPR036890">
    <property type="entry name" value="HATPase_C_sf"/>
</dbReference>
<dbReference type="EMBL" id="FONT01000001">
    <property type="protein sequence ID" value="SFE29452.1"/>
    <property type="molecule type" value="Genomic_DNA"/>
</dbReference>